<keyword evidence="9" id="KW-1185">Reference proteome</keyword>
<organism evidence="8 9">
    <name type="scientific">Bodo saltans</name>
    <name type="common">Flagellated protozoan</name>
    <dbReference type="NCBI Taxonomy" id="75058"/>
    <lineage>
        <taxon>Eukaryota</taxon>
        <taxon>Discoba</taxon>
        <taxon>Euglenozoa</taxon>
        <taxon>Kinetoplastea</taxon>
        <taxon>Metakinetoplastina</taxon>
        <taxon>Eubodonida</taxon>
        <taxon>Bodonidae</taxon>
        <taxon>Bodo</taxon>
    </lineage>
</organism>
<dbReference type="Proteomes" id="UP000051952">
    <property type="component" value="Unassembled WGS sequence"/>
</dbReference>
<feature type="transmembrane region" description="Helical" evidence="6">
    <location>
        <begin position="45"/>
        <end position="66"/>
    </location>
</feature>
<name>A0A0S4IPB7_BODSA</name>
<gene>
    <name evidence="8" type="ORF">BSAL_58315</name>
</gene>
<dbReference type="VEuPathDB" id="TriTrypDB:BSAL_58315"/>
<feature type="domain" description="Anoctamin transmembrane" evidence="7">
    <location>
        <begin position="39"/>
        <end position="345"/>
    </location>
</feature>
<evidence type="ECO:0000313" key="9">
    <source>
        <dbReference type="Proteomes" id="UP000051952"/>
    </source>
</evidence>
<feature type="compositionally biased region" description="Basic residues" evidence="5">
    <location>
        <begin position="365"/>
        <end position="374"/>
    </location>
</feature>
<dbReference type="Pfam" id="PF04547">
    <property type="entry name" value="Anoctamin"/>
    <property type="match status" value="1"/>
</dbReference>
<evidence type="ECO:0000256" key="3">
    <source>
        <dbReference type="ARBA" id="ARBA00022989"/>
    </source>
</evidence>
<evidence type="ECO:0000256" key="4">
    <source>
        <dbReference type="ARBA" id="ARBA00023136"/>
    </source>
</evidence>
<feature type="transmembrane region" description="Helical" evidence="6">
    <location>
        <begin position="259"/>
        <end position="283"/>
    </location>
</feature>
<proteinExistence type="predicted"/>
<evidence type="ECO:0000256" key="1">
    <source>
        <dbReference type="ARBA" id="ARBA00004141"/>
    </source>
</evidence>
<feature type="region of interest" description="Disordered" evidence="5">
    <location>
        <begin position="159"/>
        <end position="180"/>
    </location>
</feature>
<keyword evidence="4 6" id="KW-0472">Membrane</keyword>
<comment type="subcellular location">
    <subcellularLocation>
        <location evidence="1">Membrane</location>
        <topology evidence="1">Multi-pass membrane protein</topology>
    </subcellularLocation>
</comment>
<keyword evidence="2 6" id="KW-0812">Transmembrane</keyword>
<dbReference type="AlphaFoldDB" id="A0A0S4IPB7"/>
<evidence type="ECO:0000313" key="8">
    <source>
        <dbReference type="EMBL" id="CUF02836.1"/>
    </source>
</evidence>
<dbReference type="EMBL" id="CYKH01000230">
    <property type="protein sequence ID" value="CUF02836.1"/>
    <property type="molecule type" value="Genomic_DNA"/>
</dbReference>
<dbReference type="GO" id="GO:0005254">
    <property type="term" value="F:chloride channel activity"/>
    <property type="evidence" value="ECO:0007669"/>
    <property type="project" value="TreeGrafter"/>
</dbReference>
<dbReference type="PANTHER" id="PTHR12308">
    <property type="entry name" value="ANOCTAMIN"/>
    <property type="match status" value="1"/>
</dbReference>
<dbReference type="InterPro" id="IPR049452">
    <property type="entry name" value="Anoctamin_TM"/>
</dbReference>
<sequence>MLVIALTAQVCSLNLQGYMRGQDPLLEIDAISAYADPGSLFDPEGYLFVVPITIHACSILVLNLVYRRISMWLTALENYPTETEHEHAMIVKRVCFEFVDCFAALFYVAFYRRDIVQLRQELLSLYTFDQVRRVALETVMPFVTQRASHWWHHRSSRTEGSATLDDGVGASPSPSSSAKLHDDRATFTRAMDEIEKEEYESFDDYMEMTMQYGYVTLFASAFPLAAVCSVIGNLLEINSDFVKLRYVLRRPLPRREVSIGPWVQVLRLFTYISVITNVSVFAYTSNQMRTAFPRYFNALGEMRDGTEEYVVVALFVLEHLLLAAVFFIDWWIPRIPYSVKSLMRQRQKRIAQISTDAQQSNDVKRPRHTSKKQV</sequence>
<accession>A0A0S4IPB7</accession>
<evidence type="ECO:0000259" key="7">
    <source>
        <dbReference type="Pfam" id="PF04547"/>
    </source>
</evidence>
<reference evidence="9" key="1">
    <citation type="submission" date="2015-09" db="EMBL/GenBank/DDBJ databases">
        <authorList>
            <consortium name="Pathogen Informatics"/>
        </authorList>
    </citation>
    <scope>NUCLEOTIDE SEQUENCE [LARGE SCALE GENOMIC DNA]</scope>
    <source>
        <strain evidence="9">Lake Konstanz</strain>
    </source>
</reference>
<evidence type="ECO:0000256" key="5">
    <source>
        <dbReference type="SAM" id="MobiDB-lite"/>
    </source>
</evidence>
<evidence type="ECO:0000256" key="2">
    <source>
        <dbReference type="ARBA" id="ARBA00022692"/>
    </source>
</evidence>
<dbReference type="InterPro" id="IPR007632">
    <property type="entry name" value="Anoctamin"/>
</dbReference>
<protein>
    <submittedName>
        <fullName evidence="8">Anoctamin, putative</fullName>
    </submittedName>
</protein>
<dbReference type="PANTHER" id="PTHR12308:SF73">
    <property type="entry name" value="ANOCTAMIN"/>
    <property type="match status" value="1"/>
</dbReference>
<evidence type="ECO:0000256" key="6">
    <source>
        <dbReference type="SAM" id="Phobius"/>
    </source>
</evidence>
<feature type="region of interest" description="Disordered" evidence="5">
    <location>
        <begin position="353"/>
        <end position="374"/>
    </location>
</feature>
<feature type="transmembrane region" description="Helical" evidence="6">
    <location>
        <begin position="212"/>
        <end position="235"/>
    </location>
</feature>
<keyword evidence="3 6" id="KW-1133">Transmembrane helix</keyword>
<feature type="transmembrane region" description="Helical" evidence="6">
    <location>
        <begin position="309"/>
        <end position="332"/>
    </location>
</feature>
<dbReference type="OMA" id="WITVICE"/>
<dbReference type="GO" id="GO:0016020">
    <property type="term" value="C:membrane"/>
    <property type="evidence" value="ECO:0007669"/>
    <property type="project" value="UniProtKB-SubCell"/>
</dbReference>
<dbReference type="OrthoDB" id="296386at2759"/>